<reference evidence="3" key="1">
    <citation type="submission" date="2017-02" db="UniProtKB">
        <authorList>
            <consortium name="WormBaseParasite"/>
        </authorList>
    </citation>
    <scope>IDENTIFICATION</scope>
</reference>
<dbReference type="STRING" id="6280.A0A0N4TF78"/>
<sequence>MDSLITSATNPNVTQSNAEKYAEGMRHANDALQDMMDLVNTPDFENREGWKQKSANKNDIVFSKHYEIGKVFTMRLNFMPVK</sequence>
<dbReference type="AlphaFoldDB" id="A0A0N4TF78"/>
<name>A0A0N4TF78_BRUPA</name>
<accession>A0A0N4TF78</accession>
<reference evidence="1 2" key="2">
    <citation type="submission" date="2018-11" db="EMBL/GenBank/DDBJ databases">
        <authorList>
            <consortium name="Pathogen Informatics"/>
        </authorList>
    </citation>
    <scope>NUCLEOTIDE SEQUENCE [LARGE SCALE GENOMIC DNA]</scope>
</reference>
<evidence type="ECO:0000313" key="3">
    <source>
        <dbReference type="WBParaSite" id="BPAG_0000686601-mRNA-1"/>
    </source>
</evidence>
<proteinExistence type="predicted"/>
<keyword evidence="2" id="KW-1185">Reference proteome</keyword>
<organism evidence="3">
    <name type="scientific">Brugia pahangi</name>
    <name type="common">Filarial nematode worm</name>
    <dbReference type="NCBI Taxonomy" id="6280"/>
    <lineage>
        <taxon>Eukaryota</taxon>
        <taxon>Metazoa</taxon>
        <taxon>Ecdysozoa</taxon>
        <taxon>Nematoda</taxon>
        <taxon>Chromadorea</taxon>
        <taxon>Rhabditida</taxon>
        <taxon>Spirurina</taxon>
        <taxon>Spiruromorpha</taxon>
        <taxon>Filarioidea</taxon>
        <taxon>Onchocercidae</taxon>
        <taxon>Brugia</taxon>
    </lineage>
</organism>
<evidence type="ECO:0000313" key="2">
    <source>
        <dbReference type="Proteomes" id="UP000278627"/>
    </source>
</evidence>
<dbReference type="WBParaSite" id="BPAG_0000686601-mRNA-1">
    <property type="protein sequence ID" value="BPAG_0000686601-mRNA-1"/>
    <property type="gene ID" value="BPAG_0000686601"/>
</dbReference>
<dbReference type="Proteomes" id="UP000278627">
    <property type="component" value="Unassembled WGS sequence"/>
</dbReference>
<evidence type="ECO:0000313" key="1">
    <source>
        <dbReference type="EMBL" id="VDN88016.1"/>
    </source>
</evidence>
<gene>
    <name evidence="1" type="ORF">BPAG_LOCUS6830</name>
</gene>
<protein>
    <submittedName>
        <fullName evidence="3">DUF1738 domain-containing protein</fullName>
    </submittedName>
</protein>
<dbReference type="EMBL" id="UZAD01006824">
    <property type="protein sequence ID" value="VDN88016.1"/>
    <property type="molecule type" value="Genomic_DNA"/>
</dbReference>